<protein>
    <submittedName>
        <fullName evidence="1">Uncharacterized protein</fullName>
    </submittedName>
</protein>
<evidence type="ECO:0000313" key="1">
    <source>
        <dbReference type="EMBL" id="SNZ06096.1"/>
    </source>
</evidence>
<dbReference type="OrthoDB" id="285635at2157"/>
<dbReference type="EMBL" id="OBEJ01000001">
    <property type="protein sequence ID" value="SNZ06096.1"/>
    <property type="molecule type" value="Genomic_DNA"/>
</dbReference>
<dbReference type="SUPFAM" id="SSF46785">
    <property type="entry name" value="Winged helix' DNA-binding domain"/>
    <property type="match status" value="1"/>
</dbReference>
<dbReference type="InterPro" id="IPR036390">
    <property type="entry name" value="WH_DNA-bd_sf"/>
</dbReference>
<sequence length="96" mass="10929">MTEADVAILEFFYELGDVDDDRVVLPPGTVYENLVEQLGVLQKSKSTISRRMKKLSEEDLLEKIPDTRGTYYRITDVGVDYLEGNVDADDLEEPEN</sequence>
<dbReference type="InterPro" id="IPR036388">
    <property type="entry name" value="WH-like_DNA-bd_sf"/>
</dbReference>
<name>A0A285NDU7_NATPI</name>
<accession>A0A285NDU7</accession>
<gene>
    <name evidence="1" type="ORF">SAMN06269185_1046</name>
</gene>
<keyword evidence="2" id="KW-1185">Reference proteome</keyword>
<proteinExistence type="predicted"/>
<reference evidence="2" key="1">
    <citation type="submission" date="2017-09" db="EMBL/GenBank/DDBJ databases">
        <authorList>
            <person name="Varghese N."/>
            <person name="Submissions S."/>
        </authorList>
    </citation>
    <scope>NUCLEOTIDE SEQUENCE [LARGE SCALE GENOMIC DNA]</scope>
    <source>
        <strain evidence="2">DSM 27208</strain>
    </source>
</reference>
<dbReference type="Proteomes" id="UP000219453">
    <property type="component" value="Unassembled WGS sequence"/>
</dbReference>
<dbReference type="CDD" id="cd00090">
    <property type="entry name" value="HTH_ARSR"/>
    <property type="match status" value="1"/>
</dbReference>
<dbReference type="RefSeq" id="WP_218839126.1">
    <property type="nucleotide sequence ID" value="NZ_OBEJ01000001.1"/>
</dbReference>
<dbReference type="Gene3D" id="1.10.10.10">
    <property type="entry name" value="Winged helix-like DNA-binding domain superfamily/Winged helix DNA-binding domain"/>
    <property type="match status" value="1"/>
</dbReference>
<organism evidence="1 2">
    <name type="scientific">Natronoarchaeum philippinense</name>
    <dbReference type="NCBI Taxonomy" id="558529"/>
    <lineage>
        <taxon>Archaea</taxon>
        <taxon>Methanobacteriati</taxon>
        <taxon>Methanobacteriota</taxon>
        <taxon>Stenosarchaea group</taxon>
        <taxon>Halobacteria</taxon>
        <taxon>Halobacteriales</taxon>
        <taxon>Natronoarchaeaceae</taxon>
    </lineage>
</organism>
<evidence type="ECO:0000313" key="2">
    <source>
        <dbReference type="Proteomes" id="UP000219453"/>
    </source>
</evidence>
<dbReference type="AlphaFoldDB" id="A0A285NDU7"/>
<dbReference type="InterPro" id="IPR011991">
    <property type="entry name" value="ArsR-like_HTH"/>
</dbReference>